<dbReference type="RefSeq" id="WP_103241426.1">
    <property type="nucleotide sequence ID" value="NZ_JANJZD010000025.1"/>
</dbReference>
<feature type="domain" description="Putative collagen-binding" evidence="1">
    <location>
        <begin position="355"/>
        <end position="443"/>
    </location>
</feature>
<dbReference type="AlphaFoldDB" id="A0A2K4ZLW6"/>
<dbReference type="InterPro" id="IPR025277">
    <property type="entry name" value="Apiosidase-like_cat_dom"/>
</dbReference>
<dbReference type="Gene3D" id="3.20.20.80">
    <property type="entry name" value="Glycosidases"/>
    <property type="match status" value="1"/>
</dbReference>
<dbReference type="Pfam" id="PF12904">
    <property type="entry name" value="Collagen_bind_2"/>
    <property type="match status" value="1"/>
</dbReference>
<evidence type="ECO:0000313" key="4">
    <source>
        <dbReference type="Proteomes" id="UP000236311"/>
    </source>
</evidence>
<dbReference type="PANTHER" id="PTHR37836">
    <property type="entry name" value="LMO1036 PROTEIN"/>
    <property type="match status" value="1"/>
</dbReference>
<evidence type="ECO:0000259" key="1">
    <source>
        <dbReference type="Pfam" id="PF12904"/>
    </source>
</evidence>
<gene>
    <name evidence="3" type="ORF">AMURIS_04183</name>
</gene>
<proteinExistence type="predicted"/>
<dbReference type="OrthoDB" id="59486at2"/>
<dbReference type="Proteomes" id="UP000236311">
    <property type="component" value="Unassembled WGS sequence"/>
</dbReference>
<dbReference type="SUPFAM" id="SSF51445">
    <property type="entry name" value="(Trans)glycosidases"/>
    <property type="match status" value="1"/>
</dbReference>
<dbReference type="EMBL" id="OFSM01000025">
    <property type="protein sequence ID" value="SOY31440.1"/>
    <property type="molecule type" value="Genomic_DNA"/>
</dbReference>
<protein>
    <submittedName>
        <fullName evidence="3">Endoglucanase</fullName>
    </submittedName>
</protein>
<feature type="domain" description="Apiosidase-like catalytic" evidence="2">
    <location>
        <begin position="21"/>
        <end position="346"/>
    </location>
</feature>
<organism evidence="3 4">
    <name type="scientific">Acetatifactor muris</name>
    <dbReference type="NCBI Taxonomy" id="879566"/>
    <lineage>
        <taxon>Bacteria</taxon>
        <taxon>Bacillati</taxon>
        <taxon>Bacillota</taxon>
        <taxon>Clostridia</taxon>
        <taxon>Lachnospirales</taxon>
        <taxon>Lachnospiraceae</taxon>
        <taxon>Acetatifactor</taxon>
    </lineage>
</organism>
<reference evidence="3 4" key="1">
    <citation type="submission" date="2018-01" db="EMBL/GenBank/DDBJ databases">
        <authorList>
            <person name="Gaut B.S."/>
            <person name="Morton B.R."/>
            <person name="Clegg M.T."/>
            <person name="Duvall M.R."/>
        </authorList>
    </citation>
    <scope>NUCLEOTIDE SEQUENCE [LARGE SCALE GENOMIC DNA]</scope>
    <source>
        <strain evidence="3">GP69</strain>
    </source>
</reference>
<evidence type="ECO:0000259" key="2">
    <source>
        <dbReference type="Pfam" id="PF13204"/>
    </source>
</evidence>
<dbReference type="PANTHER" id="PTHR37836:SF3">
    <property type="entry name" value="ENDOGLUCANASE"/>
    <property type="match status" value="1"/>
</dbReference>
<keyword evidence="4" id="KW-1185">Reference proteome</keyword>
<dbReference type="Pfam" id="PF13204">
    <property type="entry name" value="Apiosidase"/>
    <property type="match status" value="1"/>
</dbReference>
<accession>A0A2K4ZLW6</accession>
<evidence type="ECO:0000313" key="3">
    <source>
        <dbReference type="EMBL" id="SOY31440.1"/>
    </source>
</evidence>
<dbReference type="InterPro" id="IPR017853">
    <property type="entry name" value="GH"/>
</dbReference>
<name>A0A2K4ZLW6_9FIRM</name>
<dbReference type="InterPro" id="IPR024749">
    <property type="entry name" value="Collagen-bd_put"/>
</dbReference>
<sequence length="450" mass="51401">MKTKLEAKAPWEKGLLKVTEDGRHFCCGEEPFFLLGDTAWLLFHQLTLEESYVYLRNRKELGYNVILADFIHTADQKNLAGDSALTEGDPARPNTEGTFWTHVDAVMEMGRELGLYMGILPVWGSSVVKSGRMNMDNVDAYMDFVLNRYHDFPNIIWVVGGDVRGDAAYDVFRHMGKRMKEDNPDRLVTYHPFGRTSSSLWFHEEDWLDFNLFQSGHRRYDQVSMQEWDDNTAKEGWFGEDSWKYVKRDLGKSPARPVLDGEPSYEWIRQGLHDNSQPYWKAADVRRYAYWSVFAGAAGHVYGHNSIMQFYKDTSREGAFGAKYLWSDAIHHPGGAQMVHLKKLCEWVGFEKGHPAEEYLLSEQGEKYDYISVLAGEDFLLAYTVTGRQIALSLKAYGGRKLQACWMDPVTGMYTYIGMVTGDQATFNPPEREDGTDAVLVLQAEGKGCI</sequence>